<dbReference type="PANTHER" id="PTHR31791:SF47">
    <property type="entry name" value="INACTIVE FRIGIDA-LIKE PROTEIN 2"/>
    <property type="match status" value="1"/>
</dbReference>
<dbReference type="AlphaFoldDB" id="A0A7J7C2R9"/>
<evidence type="ECO:0000256" key="1">
    <source>
        <dbReference type="ARBA" id="ARBA00008956"/>
    </source>
</evidence>
<dbReference type="InParanoid" id="A0A7J7C2R9"/>
<reference evidence="7 8" key="1">
    <citation type="journal article" date="2020" name="Nat. Commun.">
        <title>Genome of Tripterygium wilfordii and identification of cytochrome P450 involved in triptolide biosynthesis.</title>
        <authorList>
            <person name="Tu L."/>
            <person name="Su P."/>
            <person name="Zhang Z."/>
            <person name="Gao L."/>
            <person name="Wang J."/>
            <person name="Hu T."/>
            <person name="Zhou J."/>
            <person name="Zhang Y."/>
            <person name="Zhao Y."/>
            <person name="Liu Y."/>
            <person name="Song Y."/>
            <person name="Tong Y."/>
            <person name="Lu Y."/>
            <person name="Yang J."/>
            <person name="Xu C."/>
            <person name="Jia M."/>
            <person name="Peters R.J."/>
            <person name="Huang L."/>
            <person name="Gao W."/>
        </authorList>
    </citation>
    <scope>NUCLEOTIDE SEQUENCE [LARGE SCALE GENOMIC DNA]</scope>
    <source>
        <strain evidence="8">cv. XIE 37</strain>
        <tissue evidence="7">Leaf</tissue>
    </source>
</reference>
<dbReference type="EMBL" id="JAAARO010000021">
    <property type="protein sequence ID" value="KAF5728449.1"/>
    <property type="molecule type" value="Genomic_DNA"/>
</dbReference>
<dbReference type="InterPro" id="IPR012474">
    <property type="entry name" value="Frigida"/>
</dbReference>
<keyword evidence="8" id="KW-1185">Reference proteome</keyword>
<feature type="compositionally biased region" description="Basic and acidic residues" evidence="6">
    <location>
        <begin position="435"/>
        <end position="445"/>
    </location>
</feature>
<comment type="similarity">
    <text evidence="1 5">Belongs to the Frigida family.</text>
</comment>
<dbReference type="GO" id="GO:0009908">
    <property type="term" value="P:flower development"/>
    <property type="evidence" value="ECO:0007669"/>
    <property type="project" value="UniProtKB-KW"/>
</dbReference>
<evidence type="ECO:0000313" key="7">
    <source>
        <dbReference type="EMBL" id="KAF5728449.1"/>
    </source>
</evidence>
<feature type="region of interest" description="Disordered" evidence="6">
    <location>
        <begin position="524"/>
        <end position="576"/>
    </location>
</feature>
<dbReference type="FunCoup" id="A0A7J7C2R9">
    <property type="interactions" value="589"/>
</dbReference>
<sequence length="576" mass="64107">MLSQRDGKNKEMTLETIEEALKLVYSKKENLKKAFDDLQSHSTLLSSSSSFSALSWSDIDAHFSSIQASLTRRFEVLQSESSTSHVDRAMAFDEPMSSPIKSIEERLEQGSNREDLTVPPGPSTSSGQPSQQRVCSAESRAELRSLCERMDGMGLRSYIHDHWNEGDVIRAEVSEAFRFSSDPGTMVLDAMEGFYLQNGHSKGDKDPKLFRVRRVCALLLEQFMGLELNFSDKLRERAKNLALEWKGKATTNGENPLEPLGFLNLVAGFGLKSMFDLNELVDYFVNVARYKQATILCRAIGFEDKVPELIQKLIDTGKELLAIKFIFDFGLTERFPPVPLLQSYLKKSKRLAKKMCKNGNSSLKLQNEATAKEVGSLKSVLKVIDDHKLEHEFPRDTLEKRIEVLKKAKAKRKLPPVAPATKPQQQVNQQSKRKLPQEKKAERKQQLAGNKRPRTAGVAGHGAMPMGIAGANSSVLTFQQSHVQPAGLLPDHPALYPSSATGPYGWGSAQATPYPSSSAGTYGYPGAPVGYHDNPNPSASYLYPPESQVPPTYYDRQTPYGGYGIPPQYHPNYYPQ</sequence>
<evidence type="ECO:0000313" key="8">
    <source>
        <dbReference type="Proteomes" id="UP000593562"/>
    </source>
</evidence>
<evidence type="ECO:0000256" key="3">
    <source>
        <dbReference type="ARBA" id="ARBA00022782"/>
    </source>
</evidence>
<evidence type="ECO:0000256" key="6">
    <source>
        <dbReference type="SAM" id="MobiDB-lite"/>
    </source>
</evidence>
<dbReference type="Pfam" id="PF07899">
    <property type="entry name" value="Frigida"/>
    <property type="match status" value="1"/>
</dbReference>
<keyword evidence="4 5" id="KW-0287">Flowering</keyword>
<proteinExistence type="inferred from homology"/>
<feature type="compositionally biased region" description="Low complexity" evidence="6">
    <location>
        <begin position="123"/>
        <end position="132"/>
    </location>
</feature>
<keyword evidence="2 5" id="KW-0217">Developmental protein</keyword>
<feature type="region of interest" description="Disordered" evidence="6">
    <location>
        <begin position="108"/>
        <end position="135"/>
    </location>
</feature>
<organism evidence="7 8">
    <name type="scientific">Tripterygium wilfordii</name>
    <name type="common">Thunder God vine</name>
    <dbReference type="NCBI Taxonomy" id="458696"/>
    <lineage>
        <taxon>Eukaryota</taxon>
        <taxon>Viridiplantae</taxon>
        <taxon>Streptophyta</taxon>
        <taxon>Embryophyta</taxon>
        <taxon>Tracheophyta</taxon>
        <taxon>Spermatophyta</taxon>
        <taxon>Magnoliopsida</taxon>
        <taxon>eudicotyledons</taxon>
        <taxon>Gunneridae</taxon>
        <taxon>Pentapetalae</taxon>
        <taxon>rosids</taxon>
        <taxon>fabids</taxon>
        <taxon>Celastrales</taxon>
        <taxon>Celastraceae</taxon>
        <taxon>Tripterygium</taxon>
    </lineage>
</organism>
<protein>
    <recommendedName>
        <fullName evidence="5">FRIGIDA-like protein</fullName>
    </recommendedName>
</protein>
<evidence type="ECO:0000256" key="4">
    <source>
        <dbReference type="ARBA" id="ARBA00023089"/>
    </source>
</evidence>
<evidence type="ECO:0000256" key="5">
    <source>
        <dbReference type="RuleBase" id="RU364012"/>
    </source>
</evidence>
<evidence type="ECO:0000256" key="2">
    <source>
        <dbReference type="ARBA" id="ARBA00022473"/>
    </source>
</evidence>
<dbReference type="OrthoDB" id="1166059at2759"/>
<dbReference type="PANTHER" id="PTHR31791">
    <property type="entry name" value="FRIGIDA-LIKE PROTEIN 3-RELATED"/>
    <property type="match status" value="1"/>
</dbReference>
<gene>
    <name evidence="7" type="ORF">HS088_TW21G00596</name>
</gene>
<keyword evidence="3 5" id="KW-0221">Differentiation</keyword>
<accession>A0A7J7C2R9</accession>
<dbReference type="GO" id="GO:0030154">
    <property type="term" value="P:cell differentiation"/>
    <property type="evidence" value="ECO:0007669"/>
    <property type="project" value="UniProtKB-KW"/>
</dbReference>
<comment type="caution">
    <text evidence="7">The sequence shown here is derived from an EMBL/GenBank/DDBJ whole genome shotgun (WGS) entry which is preliminary data.</text>
</comment>
<dbReference type="Proteomes" id="UP000593562">
    <property type="component" value="Unassembled WGS sequence"/>
</dbReference>
<feature type="region of interest" description="Disordered" evidence="6">
    <location>
        <begin position="409"/>
        <end position="458"/>
    </location>
</feature>
<name>A0A7J7C2R9_TRIWF</name>